<feature type="binding site" evidence="5">
    <location>
        <position position="214"/>
    </location>
    <ligand>
        <name>Mo-molybdopterin</name>
        <dbReference type="ChEBI" id="CHEBI:71302"/>
    </ligand>
</feature>
<dbReference type="EC" id="1.8.5.-" evidence="5"/>
<dbReference type="InterPro" id="IPR006311">
    <property type="entry name" value="TAT_signal"/>
</dbReference>
<keyword evidence="2 5" id="KW-0479">Metal-binding</keyword>
<dbReference type="NCBIfam" id="NF003767">
    <property type="entry name" value="PRK05363.1"/>
    <property type="match status" value="1"/>
</dbReference>
<organism evidence="7 8">
    <name type="scientific">Chelativorans composti</name>
    <dbReference type="NCBI Taxonomy" id="768533"/>
    <lineage>
        <taxon>Bacteria</taxon>
        <taxon>Pseudomonadati</taxon>
        <taxon>Pseudomonadota</taxon>
        <taxon>Alphaproteobacteria</taxon>
        <taxon>Hyphomicrobiales</taxon>
        <taxon>Phyllobacteriaceae</taxon>
        <taxon>Chelativorans</taxon>
    </lineage>
</organism>
<keyword evidence="1 5" id="KW-0500">Molybdenum</keyword>
<comment type="subunit">
    <text evidence="5">Heterodimer of a catalytic subunit (MsrP) and a heme-binding subunit (MsrQ).</text>
</comment>
<dbReference type="CDD" id="cd02107">
    <property type="entry name" value="YedY_like_Moco"/>
    <property type="match status" value="1"/>
</dbReference>
<comment type="function">
    <text evidence="5">Part of the MsrPQ system that repairs oxidized periplasmic proteins containing methionine sulfoxide residues (Met-O), using respiratory chain electrons. Thus protects these proteins from oxidative-stress damage caused by reactive species of oxygen and chlorine generated by the host defense mechanisms. MsrPQ is essential for the maintenance of envelope integrity under bleach stress, rescuing a wide series of structurally unrelated periplasmic proteins from methionine oxidation. The catalytic subunit MsrP is non-stereospecific, being able to reduce both (R-) and (S-) diastereoisomers of methionine sulfoxide.</text>
</comment>
<comment type="catalytic activity">
    <reaction evidence="5">
        <text>L-methionyl-[protein] + a quinone + H2O = L-methionyl-(S)-S-oxide-[protein] + a quinol</text>
        <dbReference type="Rhea" id="RHEA:51292"/>
        <dbReference type="Rhea" id="RHEA-COMP:12313"/>
        <dbReference type="Rhea" id="RHEA-COMP:12315"/>
        <dbReference type="ChEBI" id="CHEBI:15377"/>
        <dbReference type="ChEBI" id="CHEBI:16044"/>
        <dbReference type="ChEBI" id="CHEBI:24646"/>
        <dbReference type="ChEBI" id="CHEBI:44120"/>
        <dbReference type="ChEBI" id="CHEBI:132124"/>
    </reaction>
</comment>
<feature type="domain" description="Oxidoreductase molybdopterin-binding" evidence="6">
    <location>
        <begin position="91"/>
        <end position="248"/>
    </location>
</feature>
<comment type="caution">
    <text evidence="7">The sequence shown here is derived from an EMBL/GenBank/DDBJ whole genome shotgun (WGS) entry which is preliminary data.</text>
</comment>
<comment type="similarity">
    <text evidence="5">Belongs to the MsrP family.</text>
</comment>
<comment type="cofactor">
    <cofactor evidence="5">
        <name>Mo-molybdopterin</name>
        <dbReference type="ChEBI" id="CHEBI:71302"/>
    </cofactor>
    <text evidence="5">Binds 1 Mo-molybdopterin (Mo-MPT) cofactor per subunit.</text>
</comment>
<feature type="binding site" evidence="5">
    <location>
        <position position="164"/>
    </location>
    <ligand>
        <name>Mo-molybdopterin</name>
        <dbReference type="ChEBI" id="CHEBI:71302"/>
    </ligand>
</feature>
<evidence type="ECO:0000256" key="2">
    <source>
        <dbReference type="ARBA" id="ARBA00022723"/>
    </source>
</evidence>
<dbReference type="PANTHER" id="PTHR43032:SF3">
    <property type="entry name" value="PROTEIN-METHIONINE-SULFOXIDE REDUCTASE CATALYTIC SUBUNIT MSRP"/>
    <property type="match status" value="1"/>
</dbReference>
<feature type="binding site" evidence="5">
    <location>
        <position position="219"/>
    </location>
    <ligand>
        <name>Mo-molybdopterin</name>
        <dbReference type="ChEBI" id="CHEBI:71302"/>
    </ligand>
</feature>
<reference evidence="8" key="1">
    <citation type="journal article" date="2019" name="Int. J. Syst. Evol. Microbiol.">
        <title>The Global Catalogue of Microorganisms (GCM) 10K type strain sequencing project: providing services to taxonomists for standard genome sequencing and annotation.</title>
        <authorList>
            <consortium name="The Broad Institute Genomics Platform"/>
            <consortium name="The Broad Institute Genome Sequencing Center for Infectious Disease"/>
            <person name="Wu L."/>
            <person name="Ma J."/>
        </authorList>
    </citation>
    <scope>NUCLEOTIDE SEQUENCE [LARGE SCALE GENOMIC DNA]</scope>
    <source>
        <strain evidence="8">KCTC 23707</strain>
    </source>
</reference>
<name>A0ABW5DC93_9HYPH</name>
<evidence type="ECO:0000256" key="1">
    <source>
        <dbReference type="ARBA" id="ARBA00022505"/>
    </source>
</evidence>
<dbReference type="EMBL" id="JBHUIR010000004">
    <property type="protein sequence ID" value="MFD2258245.1"/>
    <property type="molecule type" value="Genomic_DNA"/>
</dbReference>
<evidence type="ECO:0000259" key="6">
    <source>
        <dbReference type="Pfam" id="PF00174"/>
    </source>
</evidence>
<keyword evidence="3 5" id="KW-0732">Signal</keyword>
<dbReference type="GO" id="GO:0016491">
    <property type="term" value="F:oxidoreductase activity"/>
    <property type="evidence" value="ECO:0007669"/>
    <property type="project" value="UniProtKB-KW"/>
</dbReference>
<dbReference type="PROSITE" id="PS51318">
    <property type="entry name" value="TAT"/>
    <property type="match status" value="1"/>
</dbReference>
<comment type="catalytic activity">
    <reaction evidence="5">
        <text>L-methionyl-[protein] + a quinone + H2O = L-methionyl-(R)-S-oxide-[protein] + a quinol</text>
        <dbReference type="Rhea" id="RHEA:51296"/>
        <dbReference type="Rhea" id="RHEA-COMP:12313"/>
        <dbReference type="Rhea" id="RHEA-COMP:12314"/>
        <dbReference type="ChEBI" id="CHEBI:15377"/>
        <dbReference type="ChEBI" id="CHEBI:16044"/>
        <dbReference type="ChEBI" id="CHEBI:24646"/>
        <dbReference type="ChEBI" id="CHEBI:45764"/>
        <dbReference type="ChEBI" id="CHEBI:132124"/>
    </reaction>
</comment>
<dbReference type="Proteomes" id="UP001597373">
    <property type="component" value="Unassembled WGS sequence"/>
</dbReference>
<protein>
    <recommendedName>
        <fullName evidence="5">Protein-methionine-sulfoxide reductase catalytic subunit MsrP</fullName>
        <ecNumber evidence="5">1.8.5.-</ecNumber>
    </recommendedName>
</protein>
<comment type="PTM">
    <text evidence="5">Predicted to be exported by the Tat system. The position of the signal peptide cleavage has not been experimentally proven.</text>
</comment>
<keyword evidence="8" id="KW-1185">Reference proteome</keyword>
<dbReference type="SUPFAM" id="SSF56524">
    <property type="entry name" value="Oxidoreductase molybdopterin-binding domain"/>
    <property type="match status" value="1"/>
</dbReference>
<dbReference type="RefSeq" id="WP_345098417.1">
    <property type="nucleotide sequence ID" value="NZ_BAABGS010000015.1"/>
</dbReference>
<dbReference type="Gene3D" id="3.90.420.10">
    <property type="entry name" value="Oxidoreductase, molybdopterin-binding domain"/>
    <property type="match status" value="1"/>
</dbReference>
<dbReference type="Pfam" id="PF00174">
    <property type="entry name" value="Oxidored_molyb"/>
    <property type="match status" value="1"/>
</dbReference>
<feature type="binding site" evidence="5">
    <location>
        <position position="129"/>
    </location>
    <ligand>
        <name>Mo-molybdopterin</name>
        <dbReference type="ChEBI" id="CHEBI:71302"/>
    </ligand>
    <ligandPart>
        <name>Mo</name>
        <dbReference type="ChEBI" id="CHEBI:28685"/>
    </ligandPart>
</feature>
<feature type="binding site" evidence="5">
    <location>
        <begin position="230"/>
        <end position="232"/>
    </location>
    <ligand>
        <name>Mo-molybdopterin</name>
        <dbReference type="ChEBI" id="CHEBI:71302"/>
    </ligand>
</feature>
<feature type="binding site" evidence="5">
    <location>
        <begin position="74"/>
        <end position="75"/>
    </location>
    <ligand>
        <name>Mo-molybdopterin</name>
        <dbReference type="ChEBI" id="CHEBI:71302"/>
    </ligand>
</feature>
<dbReference type="InterPro" id="IPR022867">
    <property type="entry name" value="MsrP"/>
</dbReference>
<dbReference type="HAMAP" id="MF_01206">
    <property type="entry name" value="MsrP"/>
    <property type="match status" value="1"/>
</dbReference>
<evidence type="ECO:0000256" key="4">
    <source>
        <dbReference type="ARBA" id="ARBA00023002"/>
    </source>
</evidence>
<dbReference type="PANTHER" id="PTHR43032">
    <property type="entry name" value="PROTEIN-METHIONINE-SULFOXIDE REDUCTASE"/>
    <property type="match status" value="1"/>
</dbReference>
<proteinExistence type="inferred from homology"/>
<evidence type="ECO:0000313" key="7">
    <source>
        <dbReference type="EMBL" id="MFD2258245.1"/>
    </source>
</evidence>
<feature type="binding site" evidence="5">
    <location>
        <position position="71"/>
    </location>
    <ligand>
        <name>Mo-molybdopterin</name>
        <dbReference type="ChEBI" id="CHEBI:71302"/>
    </ligand>
</feature>
<evidence type="ECO:0000256" key="3">
    <source>
        <dbReference type="ARBA" id="ARBA00022729"/>
    </source>
</evidence>
<sequence length="315" mass="35269">MRSPIIPRIPYSEVTPKHLYLNRREIMAGLGAAALSGVAGTSADATPLKAAKGPFGTNEIVTPKKDATTYNNFYEFGTDKSAPSANSGKFKPLPWTLRVDGLVHKPRDFDVGELISKTPLEERIYRMRCVEAWSMVIPWIGFPLATLLKQVEPLGSAKYVAFTSVYRPDEMPGQRGLFQVLEWPYVEGLRLDEAMHPLTILAVGLYGETLPNANGAPIRLVVPWKYGFKGIKSITRISFVEKQPPTTWNLMAPNEYGFYANVNPEVDHPRWSQATERRIGEDGFFSSGRRKTLPFNGYGEQVASLYAGMDLRKFY</sequence>
<keyword evidence="4 5" id="KW-0560">Oxidoreductase</keyword>
<dbReference type="InterPro" id="IPR000572">
    <property type="entry name" value="OxRdtase_Mopterin-bd_dom"/>
</dbReference>
<accession>A0ABW5DC93</accession>
<dbReference type="InterPro" id="IPR036374">
    <property type="entry name" value="OxRdtase_Mopterin-bd_sf"/>
</dbReference>
<evidence type="ECO:0000313" key="8">
    <source>
        <dbReference type="Proteomes" id="UP001597373"/>
    </source>
</evidence>
<evidence type="ECO:0000256" key="5">
    <source>
        <dbReference type="HAMAP-Rule" id="MF_01206"/>
    </source>
</evidence>
<gene>
    <name evidence="5 7" type="primary">msrP</name>
    <name evidence="7" type="ORF">ACFSMZ_00495</name>
</gene>